<keyword evidence="3" id="KW-1185">Reference proteome</keyword>
<sequence length="323" mass="32707">MNNIFSRRLVIAAALAGLLSGSVVSGVPAVAGVPAVGSVSSASVTGARVAVHFNLAAGQMPENIVLDHHGSVDVTFAGSRQVARVDARGAITVLATLPAPADPAAVTPVLGFPLVTGLVRDGRTFYVAYATGSAAETGIWKFTEGGTPRRIAALPADGLPNGMAQDPATGTLYVSDSVLGAVYAVSPAGRVRTVSSDPALAADGLLGVNGVKVRDNEVYVSNLDRGTVLRFPIGGGPVRVVASGLAGIDDFEFTGRGHEIVAALNTGSEVVLVDHGHAQVLLTAADGLSNPTSVAVRGRTILVPSAAYVTQQDPNLVIGTLHE</sequence>
<dbReference type="RefSeq" id="WP_244875966.1">
    <property type="nucleotide sequence ID" value="NZ_BAAATW010000008.1"/>
</dbReference>
<protein>
    <recommendedName>
        <fullName evidence="4">SMP-30/Gluconolactonase/LRE-like region domain-containing protein</fullName>
    </recommendedName>
</protein>
<dbReference type="PROSITE" id="PS51318">
    <property type="entry name" value="TAT"/>
    <property type="match status" value="1"/>
</dbReference>
<dbReference type="PANTHER" id="PTHR42060">
    <property type="entry name" value="NHL REPEAT-CONTAINING PROTEIN-RELATED"/>
    <property type="match status" value="1"/>
</dbReference>
<keyword evidence="1" id="KW-0732">Signal</keyword>
<dbReference type="InterPro" id="IPR011042">
    <property type="entry name" value="6-blade_b-propeller_TolB-like"/>
</dbReference>
<feature type="chain" id="PRO_5039348221" description="SMP-30/Gluconolactonase/LRE-like region domain-containing protein" evidence="1">
    <location>
        <begin position="26"/>
        <end position="323"/>
    </location>
</feature>
<gene>
    <name evidence="2" type="ORF">Aco04nite_27300</name>
</gene>
<dbReference type="Proteomes" id="UP000680865">
    <property type="component" value="Unassembled WGS sequence"/>
</dbReference>
<dbReference type="SUPFAM" id="SSF63829">
    <property type="entry name" value="Calcium-dependent phosphotriesterase"/>
    <property type="match status" value="1"/>
</dbReference>
<dbReference type="PANTHER" id="PTHR42060:SF1">
    <property type="entry name" value="NHL REPEAT-CONTAINING PROTEIN"/>
    <property type="match status" value="1"/>
</dbReference>
<organism evidence="2 3">
    <name type="scientific">Winogradskya consettensis</name>
    <dbReference type="NCBI Taxonomy" id="113560"/>
    <lineage>
        <taxon>Bacteria</taxon>
        <taxon>Bacillati</taxon>
        <taxon>Actinomycetota</taxon>
        <taxon>Actinomycetes</taxon>
        <taxon>Micromonosporales</taxon>
        <taxon>Micromonosporaceae</taxon>
        <taxon>Winogradskya</taxon>
    </lineage>
</organism>
<comment type="caution">
    <text evidence="2">The sequence shown here is derived from an EMBL/GenBank/DDBJ whole genome shotgun (WGS) entry which is preliminary data.</text>
</comment>
<dbReference type="AlphaFoldDB" id="A0A919SFQ8"/>
<evidence type="ECO:0008006" key="4">
    <source>
        <dbReference type="Google" id="ProtNLM"/>
    </source>
</evidence>
<dbReference type="InterPro" id="IPR006311">
    <property type="entry name" value="TAT_signal"/>
</dbReference>
<dbReference type="InterPro" id="IPR052998">
    <property type="entry name" value="Hetero-Diels-Alderase-like"/>
</dbReference>
<evidence type="ECO:0000313" key="2">
    <source>
        <dbReference type="EMBL" id="GIM71835.1"/>
    </source>
</evidence>
<evidence type="ECO:0000313" key="3">
    <source>
        <dbReference type="Proteomes" id="UP000680865"/>
    </source>
</evidence>
<dbReference type="EMBL" id="BOQP01000011">
    <property type="protein sequence ID" value="GIM71835.1"/>
    <property type="molecule type" value="Genomic_DNA"/>
</dbReference>
<name>A0A919SFQ8_9ACTN</name>
<proteinExistence type="predicted"/>
<dbReference type="Gene3D" id="2.120.10.30">
    <property type="entry name" value="TolB, C-terminal domain"/>
    <property type="match status" value="1"/>
</dbReference>
<feature type="signal peptide" evidence="1">
    <location>
        <begin position="1"/>
        <end position="25"/>
    </location>
</feature>
<reference evidence="2" key="1">
    <citation type="submission" date="2021-03" db="EMBL/GenBank/DDBJ databases">
        <title>Whole genome shotgun sequence of Actinoplanes consettensis NBRC 14913.</title>
        <authorList>
            <person name="Komaki H."/>
            <person name="Tamura T."/>
        </authorList>
    </citation>
    <scope>NUCLEOTIDE SEQUENCE</scope>
    <source>
        <strain evidence="2">NBRC 14913</strain>
    </source>
</reference>
<accession>A0A919SFQ8</accession>
<evidence type="ECO:0000256" key="1">
    <source>
        <dbReference type="SAM" id="SignalP"/>
    </source>
</evidence>